<dbReference type="PANTHER" id="PTHR12413">
    <property type="entry name" value="DOLICHYL GLYCOSYLTRANSFERASE"/>
    <property type="match status" value="1"/>
</dbReference>
<organism evidence="11">
    <name type="scientific">Spongospora subterranea</name>
    <dbReference type="NCBI Taxonomy" id="70186"/>
    <lineage>
        <taxon>Eukaryota</taxon>
        <taxon>Sar</taxon>
        <taxon>Rhizaria</taxon>
        <taxon>Endomyxa</taxon>
        <taxon>Phytomyxea</taxon>
        <taxon>Plasmodiophorida</taxon>
        <taxon>Plasmodiophoridae</taxon>
        <taxon>Spongospora</taxon>
    </lineage>
</organism>
<dbReference type="EMBL" id="HACM01006531">
    <property type="protein sequence ID" value="CRZ06973.1"/>
    <property type="molecule type" value="Transcribed_RNA"/>
</dbReference>
<keyword evidence="8 10" id="KW-1133">Transmembrane helix</keyword>
<feature type="transmembrane region" description="Helical" evidence="10">
    <location>
        <begin position="230"/>
        <end position="249"/>
    </location>
</feature>
<keyword evidence="5 10" id="KW-0808">Transferase</keyword>
<feature type="transmembrane region" description="Helical" evidence="10">
    <location>
        <begin position="381"/>
        <end position="399"/>
    </location>
</feature>
<dbReference type="EC" id="2.4.1.-" evidence="10"/>
<feature type="transmembrane region" description="Helical" evidence="10">
    <location>
        <begin position="140"/>
        <end position="161"/>
    </location>
</feature>
<evidence type="ECO:0000256" key="6">
    <source>
        <dbReference type="ARBA" id="ARBA00022692"/>
    </source>
</evidence>
<evidence type="ECO:0000256" key="2">
    <source>
        <dbReference type="ARBA" id="ARBA00004922"/>
    </source>
</evidence>
<feature type="transmembrane region" description="Helical" evidence="10">
    <location>
        <begin position="199"/>
        <end position="224"/>
    </location>
</feature>
<feature type="transmembrane region" description="Helical" evidence="10">
    <location>
        <begin position="261"/>
        <end position="285"/>
    </location>
</feature>
<dbReference type="AlphaFoldDB" id="A0A0H5QYB1"/>
<evidence type="ECO:0000256" key="8">
    <source>
        <dbReference type="ARBA" id="ARBA00022989"/>
    </source>
</evidence>
<comment type="pathway">
    <text evidence="2 10">Protein modification; protein glycosylation.</text>
</comment>
<protein>
    <recommendedName>
        <fullName evidence="10">Alpha-1,3-glucosyltransferase</fullName>
        <ecNumber evidence="10">2.4.1.-</ecNumber>
    </recommendedName>
</protein>
<keyword evidence="6 10" id="KW-0812">Transmembrane</keyword>
<sequence>HRHYTYSSHPSFAPLFHSKYIYMSKGKHGATSEDIANPRLSAFQSSCLIAIIIMCFKVLLIPSYRSTDFEVHRNWLAITSSLPISQWYTESRNHWTLDYPPFFAWFEYALSWIGRLFDPAMLDVSNIEYASYPTIVFQRLSVICGDCFLLVAVALYCKNVVLVDQRLTNQAFAVFVLTITNAGLIMVDNIHFQYNGFLLGFLVLSVMFIVQGSDLIGAIIYAILLNFKHIFAYAAPLYFVYILRHYCFVKSPGKSHIRRFSLRNFVAVGFAVIIVFLSSFGPFIVTNQFGSVLGRLFPIKRGLTHAYWAPNVWACYNFLDRALLAVSPSSVSMVSSTRGFVGDINHIVLPTITPSITLLLSILSMLPILVSVWKRPLRSSFISALSYTMLCAFMFGWHVHEKAILTVTIPLGLISVKSPAHARTFTFLNFIAHFSLMPLLFEPDQSLLRICLVSGHSILTLILLGNSVKDLKWNRPCDSAFSCLSYVYMIGFVFILILNCIQPILLPKMTFLPLLATSVYCSIGTLFSTVQLARIHLIDTAQGKE</sequence>
<feature type="transmembrane region" description="Helical" evidence="10">
    <location>
        <begin position="511"/>
        <end position="530"/>
    </location>
</feature>
<feature type="transmembrane region" description="Helical" evidence="10">
    <location>
        <begin position="167"/>
        <end position="187"/>
    </location>
</feature>
<comment type="subcellular location">
    <subcellularLocation>
        <location evidence="1 10">Endoplasmic reticulum membrane</location>
        <topology evidence="1 10">Multi-pass membrane protein</topology>
    </subcellularLocation>
</comment>
<dbReference type="PANTHER" id="PTHR12413:SF2">
    <property type="entry name" value="DOLICHYL PYROPHOSPHATE GLC1MAN9GLCNAC2 ALPHA-1,3-GLUCOSYLTRANSFERASE-RELATED"/>
    <property type="match status" value="1"/>
</dbReference>
<evidence type="ECO:0000256" key="4">
    <source>
        <dbReference type="ARBA" id="ARBA00022676"/>
    </source>
</evidence>
<dbReference type="Pfam" id="PF03155">
    <property type="entry name" value="Alg6_Alg8"/>
    <property type="match status" value="1"/>
</dbReference>
<dbReference type="UniPathway" id="UPA00378"/>
<feature type="transmembrane region" description="Helical" evidence="10">
    <location>
        <begin position="486"/>
        <end position="505"/>
    </location>
</feature>
<evidence type="ECO:0000256" key="1">
    <source>
        <dbReference type="ARBA" id="ARBA00004477"/>
    </source>
</evidence>
<evidence type="ECO:0000256" key="9">
    <source>
        <dbReference type="ARBA" id="ARBA00023136"/>
    </source>
</evidence>
<reference evidence="11" key="1">
    <citation type="submission" date="2015-04" db="EMBL/GenBank/DDBJ databases">
        <title>The genome sequence of the plant pathogenic Rhizarian Plasmodiophora brassicae reveals insights in its biotrophic life cycle and the origin of chitin synthesis.</title>
        <authorList>
            <person name="Schwelm A."/>
            <person name="Fogelqvist J."/>
            <person name="Knaust A."/>
            <person name="Julke S."/>
            <person name="Lilja T."/>
            <person name="Dhandapani V."/>
            <person name="Bonilla-Rosso G."/>
            <person name="Karlsson M."/>
            <person name="Shevchenko A."/>
            <person name="Choi S.R."/>
            <person name="Kim H.G."/>
            <person name="Park J.Y."/>
            <person name="Lim Y.P."/>
            <person name="Ludwig-Muller J."/>
            <person name="Dixelius C."/>
        </authorList>
    </citation>
    <scope>NUCLEOTIDE SEQUENCE</scope>
    <source>
        <tissue evidence="11">Potato root galls</tissue>
    </source>
</reference>
<dbReference type="InterPro" id="IPR004856">
    <property type="entry name" value="Glyco_trans_ALG6/ALG8"/>
</dbReference>
<keyword evidence="9 10" id="KW-0472">Membrane</keyword>
<feature type="non-terminal residue" evidence="11">
    <location>
        <position position="1"/>
    </location>
</feature>
<evidence type="ECO:0000256" key="5">
    <source>
        <dbReference type="ARBA" id="ARBA00022679"/>
    </source>
</evidence>
<feature type="transmembrane region" description="Helical" evidence="10">
    <location>
        <begin position="447"/>
        <end position="465"/>
    </location>
</feature>
<keyword evidence="7 10" id="KW-0256">Endoplasmic reticulum</keyword>
<dbReference type="GO" id="GO:0042283">
    <property type="term" value="F:dolichyl pyrophosphate Glc1Man9GlcNAc2 alpha-1,3-glucosyltransferase activity"/>
    <property type="evidence" value="ECO:0007669"/>
    <property type="project" value="TreeGrafter"/>
</dbReference>
<keyword evidence="4 10" id="KW-0328">Glycosyltransferase</keyword>
<feature type="transmembrane region" description="Helical" evidence="10">
    <location>
        <begin position="347"/>
        <end position="369"/>
    </location>
</feature>
<evidence type="ECO:0000313" key="11">
    <source>
        <dbReference type="EMBL" id="CRZ06973.1"/>
    </source>
</evidence>
<evidence type="ECO:0000256" key="7">
    <source>
        <dbReference type="ARBA" id="ARBA00022824"/>
    </source>
</evidence>
<evidence type="ECO:0000256" key="10">
    <source>
        <dbReference type="RuleBase" id="RU363110"/>
    </source>
</evidence>
<comment type="similarity">
    <text evidence="3 10">Belongs to the ALG6/ALG8 glucosyltransferase family.</text>
</comment>
<feature type="transmembrane region" description="Helical" evidence="10">
    <location>
        <begin position="42"/>
        <end position="60"/>
    </location>
</feature>
<proteinExistence type="inferred from homology"/>
<dbReference type="GO" id="GO:0005789">
    <property type="term" value="C:endoplasmic reticulum membrane"/>
    <property type="evidence" value="ECO:0007669"/>
    <property type="project" value="UniProtKB-SubCell"/>
</dbReference>
<name>A0A0H5QYB1_9EUKA</name>
<dbReference type="GO" id="GO:0006487">
    <property type="term" value="P:protein N-linked glycosylation"/>
    <property type="evidence" value="ECO:0007669"/>
    <property type="project" value="TreeGrafter"/>
</dbReference>
<evidence type="ECO:0000256" key="3">
    <source>
        <dbReference type="ARBA" id="ARBA00008715"/>
    </source>
</evidence>
<accession>A0A0H5QYB1</accession>